<gene>
    <name evidence="3" type="ORF">GNZ21_07700</name>
</gene>
<name>A0A7K1UJN4_9MICC</name>
<keyword evidence="4" id="KW-1185">Reference proteome</keyword>
<protein>
    <submittedName>
        <fullName evidence="3">Uncharacterized protein</fullName>
    </submittedName>
</protein>
<evidence type="ECO:0000256" key="1">
    <source>
        <dbReference type="SAM" id="MobiDB-lite"/>
    </source>
</evidence>
<feature type="region of interest" description="Disordered" evidence="1">
    <location>
        <begin position="165"/>
        <end position="184"/>
    </location>
</feature>
<evidence type="ECO:0000256" key="2">
    <source>
        <dbReference type="SAM" id="Phobius"/>
    </source>
</evidence>
<keyword evidence="2" id="KW-1133">Transmembrane helix</keyword>
<dbReference type="OrthoDB" id="4802704at2"/>
<evidence type="ECO:0000313" key="3">
    <source>
        <dbReference type="EMBL" id="MVT26241.1"/>
    </source>
</evidence>
<accession>A0A7K1UJN4</accession>
<dbReference type="EMBL" id="WRPM01000053">
    <property type="protein sequence ID" value="MVT26241.1"/>
    <property type="molecule type" value="Genomic_DNA"/>
</dbReference>
<feature type="compositionally biased region" description="Low complexity" evidence="1">
    <location>
        <begin position="57"/>
        <end position="68"/>
    </location>
</feature>
<keyword evidence="2" id="KW-0812">Transmembrane</keyword>
<feature type="transmembrane region" description="Helical" evidence="2">
    <location>
        <begin position="140"/>
        <end position="159"/>
    </location>
</feature>
<sequence>MAAYIRAAQNLANRHLIELVLTSELPGFVPQVFTPEPFDDEQPDQQAHQHLIPYPSPDASPQSAASPDPVEEPAHQPAAATEEVPAGALVGNRTQKAIRTEAPSSDEDGPAEHVLDAAPGDHEAATVPEKSPTRPNRRTLILIGSAAAGFLLVIVLVLWQTVGGDSTSSASAPEPEAPSVEDQADWATSLTAPTSADEALDEVYGHQLWGLPAAEAQTLSWFSAGVVSVYDSELRLYDTLTGDEIATVELDEPIQWTVEHVIAGSPAVGFRTGDEFIAIDAEGEVQSWPLSEDATVAVTGQIPILTEDETHYALVFGEEDPVELTGNPELITPAADVEHLIQVAPGSPRVVLIPFESEESEQDLEAADIRLIAPTPEAVFSRHLSVGHGQSLALWEVEGESYLGVHPLDAGEDEAPAAAFVPAPKEITGWEIARGMGLALVGPYAFDLSTGALASYAGENTTFSAGLGPAAVTETSDGRRFTVENETYTEQKRIIGYTGDGTIVIREADGSVTVLGQSTGGIS</sequence>
<organism evidence="3 4">
    <name type="scientific">Nesterenkonia alkaliphila</name>
    <dbReference type="NCBI Taxonomy" id="1463631"/>
    <lineage>
        <taxon>Bacteria</taxon>
        <taxon>Bacillati</taxon>
        <taxon>Actinomycetota</taxon>
        <taxon>Actinomycetes</taxon>
        <taxon>Micrococcales</taxon>
        <taxon>Micrococcaceae</taxon>
        <taxon>Nesterenkonia</taxon>
    </lineage>
</organism>
<evidence type="ECO:0000313" key="4">
    <source>
        <dbReference type="Proteomes" id="UP000460157"/>
    </source>
</evidence>
<dbReference type="AlphaFoldDB" id="A0A7K1UJN4"/>
<dbReference type="Proteomes" id="UP000460157">
    <property type="component" value="Unassembled WGS sequence"/>
</dbReference>
<reference evidence="3 4" key="1">
    <citation type="submission" date="2019-12" db="EMBL/GenBank/DDBJ databases">
        <title>Nesterenkonia muleiensis sp. nov., a novel actinobacterium isolated from sap of Populus euphratica.</title>
        <authorList>
            <person name="Wang R."/>
        </authorList>
    </citation>
    <scope>NUCLEOTIDE SEQUENCE [LARGE SCALE GENOMIC DNA]</scope>
    <source>
        <strain evidence="3 4">F10</strain>
    </source>
</reference>
<comment type="caution">
    <text evidence="3">The sequence shown here is derived from an EMBL/GenBank/DDBJ whole genome shotgun (WGS) entry which is preliminary data.</text>
</comment>
<proteinExistence type="predicted"/>
<feature type="compositionally biased region" description="Basic and acidic residues" evidence="1">
    <location>
        <begin position="110"/>
        <end position="124"/>
    </location>
</feature>
<feature type="region of interest" description="Disordered" evidence="1">
    <location>
        <begin position="32"/>
        <end position="135"/>
    </location>
</feature>
<keyword evidence="2" id="KW-0472">Membrane</keyword>
<feature type="compositionally biased region" description="Low complexity" evidence="1">
    <location>
        <begin position="166"/>
        <end position="181"/>
    </location>
</feature>